<evidence type="ECO:0000313" key="3">
    <source>
        <dbReference type="Proteomes" id="UP000076532"/>
    </source>
</evidence>
<feature type="signal peptide" evidence="1">
    <location>
        <begin position="1"/>
        <end position="19"/>
    </location>
</feature>
<organism evidence="2 3">
    <name type="scientific">Athelia psychrophila</name>
    <dbReference type="NCBI Taxonomy" id="1759441"/>
    <lineage>
        <taxon>Eukaryota</taxon>
        <taxon>Fungi</taxon>
        <taxon>Dikarya</taxon>
        <taxon>Basidiomycota</taxon>
        <taxon>Agaricomycotina</taxon>
        <taxon>Agaricomycetes</taxon>
        <taxon>Agaricomycetidae</taxon>
        <taxon>Atheliales</taxon>
        <taxon>Atheliaceae</taxon>
        <taxon>Athelia</taxon>
    </lineage>
</organism>
<evidence type="ECO:0000256" key="1">
    <source>
        <dbReference type="SAM" id="SignalP"/>
    </source>
</evidence>
<dbReference type="EMBL" id="KV417755">
    <property type="protein sequence ID" value="KZP07317.1"/>
    <property type="molecule type" value="Genomic_DNA"/>
</dbReference>
<dbReference type="AlphaFoldDB" id="A0A167XKL3"/>
<keyword evidence="3" id="KW-1185">Reference proteome</keyword>
<accession>A0A167XKL3</accession>
<evidence type="ECO:0008006" key="4">
    <source>
        <dbReference type="Google" id="ProtNLM"/>
    </source>
</evidence>
<feature type="chain" id="PRO_5007894407" description="Secreted protein" evidence="1">
    <location>
        <begin position="20"/>
        <end position="143"/>
    </location>
</feature>
<gene>
    <name evidence="2" type="ORF">FIBSPDRAFT_965744</name>
</gene>
<sequence>MFLALLPFLISIHQVPVLALPFSIRGAPMFFPTRCEQPEPTDTLPSIKMPGCEIEVESMSRPLRRSIAYGESDMKQTRLVVSSTTSLIFAEFHEVCDASHRTKYLFTFTLISSHSPVDFLLVYFWLAAHGVNGALGVNYPTLF</sequence>
<keyword evidence="1" id="KW-0732">Signal</keyword>
<proteinExistence type="predicted"/>
<protein>
    <recommendedName>
        <fullName evidence="4">Secreted protein</fullName>
    </recommendedName>
</protein>
<reference evidence="2 3" key="1">
    <citation type="journal article" date="2016" name="Mol. Biol. Evol.">
        <title>Comparative Genomics of Early-Diverging Mushroom-Forming Fungi Provides Insights into the Origins of Lignocellulose Decay Capabilities.</title>
        <authorList>
            <person name="Nagy L.G."/>
            <person name="Riley R."/>
            <person name="Tritt A."/>
            <person name="Adam C."/>
            <person name="Daum C."/>
            <person name="Floudas D."/>
            <person name="Sun H."/>
            <person name="Yadav J.S."/>
            <person name="Pangilinan J."/>
            <person name="Larsson K.H."/>
            <person name="Matsuura K."/>
            <person name="Barry K."/>
            <person name="Labutti K."/>
            <person name="Kuo R."/>
            <person name="Ohm R.A."/>
            <person name="Bhattacharya S.S."/>
            <person name="Shirouzu T."/>
            <person name="Yoshinaga Y."/>
            <person name="Martin F.M."/>
            <person name="Grigoriev I.V."/>
            <person name="Hibbett D.S."/>
        </authorList>
    </citation>
    <scope>NUCLEOTIDE SEQUENCE [LARGE SCALE GENOMIC DNA]</scope>
    <source>
        <strain evidence="2 3">CBS 109695</strain>
    </source>
</reference>
<dbReference type="Proteomes" id="UP000076532">
    <property type="component" value="Unassembled WGS sequence"/>
</dbReference>
<name>A0A167XKL3_9AGAM</name>
<evidence type="ECO:0000313" key="2">
    <source>
        <dbReference type="EMBL" id="KZP07317.1"/>
    </source>
</evidence>